<feature type="transmembrane region" description="Helical" evidence="1">
    <location>
        <begin position="112"/>
        <end position="134"/>
    </location>
</feature>
<dbReference type="SUPFAM" id="SSF103473">
    <property type="entry name" value="MFS general substrate transporter"/>
    <property type="match status" value="1"/>
</dbReference>
<accession>A0A4U5WXS3</accession>
<dbReference type="GO" id="GO:0022857">
    <property type="term" value="F:transmembrane transporter activity"/>
    <property type="evidence" value="ECO:0007669"/>
    <property type="project" value="InterPro"/>
</dbReference>
<keyword evidence="1" id="KW-0472">Membrane</keyword>
<feature type="transmembrane region" description="Helical" evidence="1">
    <location>
        <begin position="86"/>
        <end position="105"/>
    </location>
</feature>
<dbReference type="Proteomes" id="UP000308632">
    <property type="component" value="Unassembled WGS sequence"/>
</dbReference>
<dbReference type="InterPro" id="IPR011701">
    <property type="entry name" value="MFS"/>
</dbReference>
<dbReference type="AlphaFoldDB" id="A0A4U5WXS3"/>
<evidence type="ECO:0000313" key="3">
    <source>
        <dbReference type="Proteomes" id="UP000308632"/>
    </source>
</evidence>
<sequence>MAGLVALALGIVVGHLADRYGARGVYAVTLLVQAAATAAFVLVDGFGTFVAVVCAAAGAKAAGLAARSPLIRVHGGDRPQEFRAYLRAVTNVGISFGALGAGWVVQTGTPAAYRLMVAGNALAFLAAAAVLVLLPPVTPAPAGPRWGALRDRPYLLLTALDGLMAVQFKVLTVAVPLWLVGQTDAPRWLVFGTMLTGTVIVVLFGVFGLGAGLAETLGPGLLIALCIGWGRPGWYVVGVLFALTGAAAPVAVRRARRAERSGPVAAVPQRVSAGG</sequence>
<dbReference type="EMBL" id="SZPR01000020">
    <property type="protein sequence ID" value="TKT06712.1"/>
    <property type="molecule type" value="Genomic_DNA"/>
</dbReference>
<gene>
    <name evidence="2" type="ORF">E4U92_25860</name>
</gene>
<keyword evidence="1" id="KW-0812">Transmembrane</keyword>
<feature type="transmembrane region" description="Helical" evidence="1">
    <location>
        <begin position="49"/>
        <end position="66"/>
    </location>
</feature>
<reference evidence="2 3" key="1">
    <citation type="submission" date="2019-04" db="EMBL/GenBank/DDBJ databases">
        <title>Streptomyces lasaliensis sp.nov., an Actinomycete isolated from soil which produces the polyether antibiotic lasalocid.</title>
        <authorList>
            <person name="Erwin G."/>
            <person name="Haber C."/>
        </authorList>
    </citation>
    <scope>NUCLEOTIDE SEQUENCE [LARGE SCALE GENOMIC DNA]</scope>
    <source>
        <strain evidence="2 3">DSM 40089</strain>
    </source>
</reference>
<feature type="transmembrane region" description="Helical" evidence="1">
    <location>
        <begin position="154"/>
        <end position="181"/>
    </location>
</feature>
<comment type="caution">
    <text evidence="2">The sequence shown here is derived from an EMBL/GenBank/DDBJ whole genome shotgun (WGS) entry which is preliminary data.</text>
</comment>
<dbReference type="InterPro" id="IPR036259">
    <property type="entry name" value="MFS_trans_sf"/>
</dbReference>
<dbReference type="Pfam" id="PF07690">
    <property type="entry name" value="MFS_1"/>
    <property type="match status" value="1"/>
</dbReference>
<feature type="transmembrane region" description="Helical" evidence="1">
    <location>
        <begin position="188"/>
        <end position="213"/>
    </location>
</feature>
<name>A0A4U5WXS3_STRGB</name>
<keyword evidence="1" id="KW-1133">Transmembrane helix</keyword>
<evidence type="ECO:0000313" key="2">
    <source>
        <dbReference type="EMBL" id="TKT06712.1"/>
    </source>
</evidence>
<dbReference type="Gene3D" id="1.20.1250.20">
    <property type="entry name" value="MFS general substrate transporter like domains"/>
    <property type="match status" value="1"/>
</dbReference>
<proteinExistence type="predicted"/>
<feature type="transmembrane region" description="Helical" evidence="1">
    <location>
        <begin position="24"/>
        <end position="42"/>
    </location>
</feature>
<evidence type="ECO:0000256" key="1">
    <source>
        <dbReference type="SAM" id="Phobius"/>
    </source>
</evidence>
<feature type="transmembrane region" description="Helical" evidence="1">
    <location>
        <begin position="233"/>
        <end position="252"/>
    </location>
</feature>
<dbReference type="RefSeq" id="WP_137302875.1">
    <property type="nucleotide sequence ID" value="NZ_BMVD01000014.1"/>
</dbReference>
<organism evidence="2 3">
    <name type="scientific">Streptomyces galbus</name>
    <dbReference type="NCBI Taxonomy" id="33898"/>
    <lineage>
        <taxon>Bacteria</taxon>
        <taxon>Bacillati</taxon>
        <taxon>Actinomycetota</taxon>
        <taxon>Actinomycetes</taxon>
        <taxon>Kitasatosporales</taxon>
        <taxon>Streptomycetaceae</taxon>
        <taxon>Streptomyces</taxon>
    </lineage>
</organism>
<protein>
    <submittedName>
        <fullName evidence="2">MFS transporter</fullName>
    </submittedName>
</protein>